<feature type="binding site" evidence="10">
    <location>
        <position position="283"/>
    </location>
    <ligand>
        <name>substrate</name>
    </ligand>
</feature>
<evidence type="ECO:0000256" key="5">
    <source>
        <dbReference type="ARBA" id="ARBA00022525"/>
    </source>
</evidence>
<evidence type="ECO:0000256" key="4">
    <source>
        <dbReference type="ARBA" id="ARBA00017068"/>
    </source>
</evidence>
<sequence length="400" mass="43507">MSMIESVFARQILDSRGNPTVEVDIVLDDGIIARASVPSGASTGKHEAIELRDDDPEKFHGKSVMKAIHNIIDTIAPQICSYSVYDQVLIDRAMIDIDASTNKSNLGANATLGVSIAVAKAAALSLDLPLYSYLGGINARYIPVPQLNVINGGAHADNNLDIQEFMLVPAGMTTFTEAIRSASEIYHSLKAILKKNKLSTSIGDEGGFAPDLKSNQEAFDLLISAVSDAGYRAGEDIFLAIDSAASEFFKSNKYVFEGKKITSHDLISIYEEWVEKYPIISIEDGLAEDDWNGWKTLTERLGDRVQLVGDDLFVTNGERLRRGIDEGCANAILIKPNQIGTLTETLEVVEVAKENNYATVISHRSGETTDTFITDIAVGLNLMQIKTGAPARGERVCKYN</sequence>
<name>A0A1W9S2D3_9BACT</name>
<dbReference type="Pfam" id="PF03952">
    <property type="entry name" value="Enolase_N"/>
    <property type="match status" value="1"/>
</dbReference>
<dbReference type="SUPFAM" id="SSF51604">
    <property type="entry name" value="Enolase C-terminal domain-like"/>
    <property type="match status" value="1"/>
</dbReference>
<dbReference type="CDD" id="cd03313">
    <property type="entry name" value="enolase"/>
    <property type="match status" value="1"/>
</dbReference>
<dbReference type="NCBIfam" id="TIGR01060">
    <property type="entry name" value="eno"/>
    <property type="match status" value="1"/>
</dbReference>
<evidence type="ECO:0000313" key="14">
    <source>
        <dbReference type="EMBL" id="OQX90896.1"/>
    </source>
</evidence>
<protein>
    <recommendedName>
        <fullName evidence="4">Enolase</fullName>
        <ecNumber evidence="3">4.2.1.11</ecNumber>
    </recommendedName>
</protein>
<evidence type="ECO:0000256" key="2">
    <source>
        <dbReference type="ARBA" id="ARBA00009604"/>
    </source>
</evidence>
<evidence type="ECO:0000256" key="3">
    <source>
        <dbReference type="ARBA" id="ARBA00012058"/>
    </source>
</evidence>
<dbReference type="Gene3D" id="3.20.20.120">
    <property type="entry name" value="Enolase-like C-terminal domain"/>
    <property type="match status" value="1"/>
</dbReference>
<dbReference type="EMBL" id="NATQ01000022">
    <property type="protein sequence ID" value="OQX90896.1"/>
    <property type="molecule type" value="Genomic_DNA"/>
</dbReference>
<evidence type="ECO:0000256" key="8">
    <source>
        <dbReference type="ARBA" id="ARBA00023239"/>
    </source>
</evidence>
<evidence type="ECO:0000256" key="9">
    <source>
        <dbReference type="PIRSR" id="PIRSR001400-1"/>
    </source>
</evidence>
<keyword evidence="7" id="KW-0324">Glycolysis</keyword>
<evidence type="ECO:0000256" key="10">
    <source>
        <dbReference type="PIRSR" id="PIRSR001400-2"/>
    </source>
</evidence>
<feature type="binding site" evidence="10">
    <location>
        <position position="155"/>
    </location>
    <ligand>
        <name>substrate</name>
    </ligand>
</feature>
<gene>
    <name evidence="14" type="ORF">B6D57_01740</name>
</gene>
<dbReference type="InterPro" id="IPR036849">
    <property type="entry name" value="Enolase-like_C_sf"/>
</dbReference>
<dbReference type="SFLD" id="SFLDG00178">
    <property type="entry name" value="enolase"/>
    <property type="match status" value="1"/>
</dbReference>
<comment type="cofactor">
    <cofactor evidence="11">
        <name>Mg(2+)</name>
        <dbReference type="ChEBI" id="CHEBI:18420"/>
    </cofactor>
    <text evidence="11">Mg(2+) is required for catalysis and for stabilizing the dimer.</text>
</comment>
<dbReference type="GO" id="GO:0000015">
    <property type="term" value="C:phosphopyruvate hydratase complex"/>
    <property type="evidence" value="ECO:0007669"/>
    <property type="project" value="InterPro"/>
</dbReference>
<evidence type="ECO:0000256" key="7">
    <source>
        <dbReference type="ARBA" id="ARBA00023152"/>
    </source>
</evidence>
<dbReference type="GO" id="GO:0000287">
    <property type="term" value="F:magnesium ion binding"/>
    <property type="evidence" value="ECO:0007669"/>
    <property type="project" value="InterPro"/>
</dbReference>
<evidence type="ECO:0000259" key="13">
    <source>
        <dbReference type="SMART" id="SM01193"/>
    </source>
</evidence>
<feature type="binding site" evidence="11">
    <location>
        <position position="310"/>
    </location>
    <ligand>
        <name>Mg(2+)</name>
        <dbReference type="ChEBI" id="CHEBI:18420"/>
    </ligand>
</feature>
<evidence type="ECO:0000259" key="12">
    <source>
        <dbReference type="SMART" id="SM01192"/>
    </source>
</evidence>
<dbReference type="SFLD" id="SFLDF00002">
    <property type="entry name" value="enolase"/>
    <property type="match status" value="1"/>
</dbReference>
<dbReference type="FunFam" id="3.30.390.10:FF:000001">
    <property type="entry name" value="Enolase"/>
    <property type="match status" value="1"/>
</dbReference>
<dbReference type="SMART" id="SM01192">
    <property type="entry name" value="Enolase_C"/>
    <property type="match status" value="1"/>
</dbReference>
<reference evidence="15" key="1">
    <citation type="submission" date="2017-03" db="EMBL/GenBank/DDBJ databases">
        <title>Novel pathways for hydrocarbon cycling and metabolic interdependencies in hydrothermal sediment communities.</title>
        <authorList>
            <person name="Dombrowski N."/>
            <person name="Seitz K."/>
            <person name="Teske A."/>
            <person name="Baker B."/>
        </authorList>
    </citation>
    <scope>NUCLEOTIDE SEQUENCE [LARGE SCALE GENOMIC DNA]</scope>
</reference>
<dbReference type="PANTHER" id="PTHR11902">
    <property type="entry name" value="ENOLASE"/>
    <property type="match status" value="1"/>
</dbReference>
<dbReference type="InterPro" id="IPR020810">
    <property type="entry name" value="Enolase_C"/>
</dbReference>
<evidence type="ECO:0000256" key="11">
    <source>
        <dbReference type="PIRSR" id="PIRSR001400-3"/>
    </source>
</evidence>
<dbReference type="SUPFAM" id="SSF54826">
    <property type="entry name" value="Enolase N-terminal domain-like"/>
    <property type="match status" value="1"/>
</dbReference>
<dbReference type="InterPro" id="IPR000941">
    <property type="entry name" value="Enolase"/>
</dbReference>
<feature type="active site" description="Proton acceptor" evidence="9">
    <location>
        <position position="335"/>
    </location>
</feature>
<feature type="binding site" evidence="10">
    <location>
        <position position="386"/>
    </location>
    <ligand>
        <name>substrate</name>
    </ligand>
</feature>
<feature type="binding site" evidence="10">
    <location>
        <position position="164"/>
    </location>
    <ligand>
        <name>substrate</name>
    </ligand>
</feature>
<dbReference type="PANTHER" id="PTHR11902:SF1">
    <property type="entry name" value="ENOLASE"/>
    <property type="match status" value="1"/>
</dbReference>
<dbReference type="InterPro" id="IPR020809">
    <property type="entry name" value="Enolase_CS"/>
</dbReference>
<feature type="non-terminal residue" evidence="14">
    <location>
        <position position="400"/>
    </location>
</feature>
<feature type="active site" description="Proton donor" evidence="9">
    <location>
        <position position="205"/>
    </location>
</feature>
<dbReference type="PIRSF" id="PIRSF001400">
    <property type="entry name" value="Enolase"/>
    <property type="match status" value="1"/>
</dbReference>
<evidence type="ECO:0000256" key="6">
    <source>
        <dbReference type="ARBA" id="ARBA00022842"/>
    </source>
</evidence>
<dbReference type="SMART" id="SM01193">
    <property type="entry name" value="Enolase_N"/>
    <property type="match status" value="1"/>
</dbReference>
<accession>A0A1W9S2D3</accession>
<evidence type="ECO:0000256" key="1">
    <source>
        <dbReference type="ARBA" id="ARBA00005031"/>
    </source>
</evidence>
<dbReference type="InterPro" id="IPR029017">
    <property type="entry name" value="Enolase-like_N"/>
</dbReference>
<dbReference type="GO" id="GO:0006096">
    <property type="term" value="P:glycolytic process"/>
    <property type="evidence" value="ECO:0007669"/>
    <property type="project" value="UniProtKB-UniPathway"/>
</dbReference>
<dbReference type="Pfam" id="PF00113">
    <property type="entry name" value="Enolase_C"/>
    <property type="match status" value="1"/>
</dbReference>
<proteinExistence type="inferred from homology"/>
<dbReference type="EC" id="4.2.1.11" evidence="3"/>
<keyword evidence="14" id="KW-0670">Pyruvate</keyword>
<dbReference type="InterPro" id="IPR020811">
    <property type="entry name" value="Enolase_N"/>
</dbReference>
<keyword evidence="11" id="KW-0479">Metal-binding</keyword>
<dbReference type="AlphaFoldDB" id="A0A1W9S2D3"/>
<dbReference type="PROSITE" id="PS00164">
    <property type="entry name" value="ENOLASE"/>
    <property type="match status" value="1"/>
</dbReference>
<feature type="binding site" evidence="11">
    <location>
        <position position="283"/>
    </location>
    <ligand>
        <name>Mg(2+)</name>
        <dbReference type="ChEBI" id="CHEBI:18420"/>
    </ligand>
</feature>
<dbReference type="PRINTS" id="PR00148">
    <property type="entry name" value="ENOLASE"/>
</dbReference>
<dbReference type="Gene3D" id="3.30.390.10">
    <property type="entry name" value="Enolase-like, N-terminal domain"/>
    <property type="match status" value="1"/>
</dbReference>
<feature type="binding site" evidence="10">
    <location>
        <position position="310"/>
    </location>
    <ligand>
        <name>substrate</name>
    </ligand>
</feature>
<feature type="binding site" evidence="11">
    <location>
        <position position="242"/>
    </location>
    <ligand>
        <name>Mg(2+)</name>
        <dbReference type="ChEBI" id="CHEBI:18420"/>
    </ligand>
</feature>
<keyword evidence="5" id="KW-0964">Secreted</keyword>
<feature type="binding site" evidence="10">
    <location>
        <begin position="362"/>
        <end position="365"/>
    </location>
    <ligand>
        <name>substrate</name>
    </ligand>
</feature>
<dbReference type="Proteomes" id="UP000192611">
    <property type="component" value="Unassembled WGS sequence"/>
</dbReference>
<keyword evidence="8" id="KW-0456">Lyase</keyword>
<dbReference type="HAMAP" id="MF_00318">
    <property type="entry name" value="Enolase"/>
    <property type="match status" value="1"/>
</dbReference>
<keyword evidence="6 11" id="KW-0460">Magnesium</keyword>
<dbReference type="UniPathway" id="UPA00109">
    <property type="reaction ID" value="UER00187"/>
</dbReference>
<evidence type="ECO:0000313" key="15">
    <source>
        <dbReference type="Proteomes" id="UP000192611"/>
    </source>
</evidence>
<comment type="similarity">
    <text evidence="2">Belongs to the enolase family.</text>
</comment>
<comment type="pathway">
    <text evidence="1">Carbohydrate degradation; glycolysis; pyruvate from D-glyceraldehyde 3-phosphate: step 4/5.</text>
</comment>
<dbReference type="GO" id="GO:0004634">
    <property type="term" value="F:phosphopyruvate hydratase activity"/>
    <property type="evidence" value="ECO:0007669"/>
    <property type="project" value="UniProtKB-EC"/>
</dbReference>
<organism evidence="14 15">
    <name type="scientific">Candidatus Coatesbacteria bacterium 4484_99</name>
    <dbReference type="NCBI Taxonomy" id="1970774"/>
    <lineage>
        <taxon>Bacteria</taxon>
        <taxon>Candidatus Coatesiibacteriota</taxon>
    </lineage>
</organism>
<feature type="domain" description="Enolase C-terminal TIM barrel" evidence="12">
    <location>
        <begin position="139"/>
        <end position="400"/>
    </location>
</feature>
<comment type="caution">
    <text evidence="14">The sequence shown here is derived from an EMBL/GenBank/DDBJ whole genome shotgun (WGS) entry which is preliminary data.</text>
</comment>
<dbReference type="SFLD" id="SFLDS00001">
    <property type="entry name" value="Enolase"/>
    <property type="match status" value="1"/>
</dbReference>
<feature type="domain" description="Enolase N-terminal" evidence="13">
    <location>
        <begin position="4"/>
        <end position="134"/>
    </location>
</feature>